<name>A0A4R6FU73_9SPHN</name>
<keyword evidence="2" id="KW-0808">Transferase</keyword>
<dbReference type="InterPro" id="IPR052028">
    <property type="entry name" value="HipA_Ser/Thr_kinase"/>
</dbReference>
<protein>
    <submittedName>
        <fullName evidence="6">Serine/threonine-protein kinase HipA</fullName>
    </submittedName>
</protein>
<dbReference type="NCBIfam" id="TIGR03071">
    <property type="entry name" value="couple_hipA"/>
    <property type="match status" value="1"/>
</dbReference>
<dbReference type="RefSeq" id="WP_133494263.1">
    <property type="nucleotide sequence ID" value="NZ_BMLU01000002.1"/>
</dbReference>
<feature type="domain" description="HipA N-terminal subdomain 1" evidence="5">
    <location>
        <begin position="7"/>
        <end position="110"/>
    </location>
</feature>
<dbReference type="PANTHER" id="PTHR37419:SF1">
    <property type="entry name" value="SERINE_THREONINE-PROTEIN KINASE TOXIN HIPA"/>
    <property type="match status" value="1"/>
</dbReference>
<feature type="domain" description="HipA-like C-terminal" evidence="4">
    <location>
        <begin position="140"/>
        <end position="379"/>
    </location>
</feature>
<dbReference type="AlphaFoldDB" id="A0A4R6FU73"/>
<dbReference type="Proteomes" id="UP000295493">
    <property type="component" value="Unassembled WGS sequence"/>
</dbReference>
<gene>
    <name evidence="6" type="ORF">EV664_1027</name>
</gene>
<dbReference type="GO" id="GO:0004674">
    <property type="term" value="F:protein serine/threonine kinase activity"/>
    <property type="evidence" value="ECO:0007669"/>
    <property type="project" value="TreeGrafter"/>
</dbReference>
<sequence>MTDARALDIFLYDRRIGTITLLDGDHSIFTFDEGYVADEARETLSLSVRDEYGALITDTRAYRTRVAPFFSNLLPEGTLRDYLAKRAGVKASREFQLLAELGTDLPGAIRAVPVQQTTAAGGGEFADNESHVAAPPIFRFSLAGVQLKFSALKNRGKNGGLTIPAHGNGGDWIVKLPSTRFSDVPENEFASMSLARHVGIEVPDIDLVPVAKIEGLPEGIGEFGDNAYAIRRFDRTPHGPVHIEDFAQVFGVYPDDKYENASYRNILSVLAIETDEASIEQFVRRLTFSVLIGNGDMHLKNWSLVYPDRRAPILSPAYDLLSTVPYLGDEEAALKFRRSKAWGSYTYDELGAMADKARLATRPVIRAAKDTVERFDAAWASERDHLPLSSKVIAAIDRHRGHLVI</sequence>
<keyword evidence="7" id="KW-1185">Reference proteome</keyword>
<evidence type="ECO:0000259" key="4">
    <source>
        <dbReference type="Pfam" id="PF07804"/>
    </source>
</evidence>
<keyword evidence="3 6" id="KW-0418">Kinase</keyword>
<accession>A0A4R6FU73</accession>
<dbReference type="InterPro" id="IPR017508">
    <property type="entry name" value="HipA_N1"/>
</dbReference>
<organism evidence="6 7">
    <name type="scientific">Stakelama pacifica</name>
    <dbReference type="NCBI Taxonomy" id="517720"/>
    <lineage>
        <taxon>Bacteria</taxon>
        <taxon>Pseudomonadati</taxon>
        <taxon>Pseudomonadota</taxon>
        <taxon>Alphaproteobacteria</taxon>
        <taxon>Sphingomonadales</taxon>
        <taxon>Sphingomonadaceae</taxon>
        <taxon>Stakelama</taxon>
    </lineage>
</organism>
<evidence type="ECO:0000256" key="2">
    <source>
        <dbReference type="ARBA" id="ARBA00022679"/>
    </source>
</evidence>
<dbReference type="EMBL" id="SNWD01000002">
    <property type="protein sequence ID" value="TDN85302.1"/>
    <property type="molecule type" value="Genomic_DNA"/>
</dbReference>
<reference evidence="6 7" key="1">
    <citation type="submission" date="2019-03" db="EMBL/GenBank/DDBJ databases">
        <title>Genomic Encyclopedia of Type Strains, Phase IV (KMG-IV): sequencing the most valuable type-strain genomes for metagenomic binning, comparative biology and taxonomic classification.</title>
        <authorList>
            <person name="Goeker M."/>
        </authorList>
    </citation>
    <scope>NUCLEOTIDE SEQUENCE [LARGE SCALE GENOMIC DNA]</scope>
    <source>
        <strain evidence="6 7">DSM 25059</strain>
    </source>
</reference>
<proteinExistence type="inferred from homology"/>
<evidence type="ECO:0000313" key="7">
    <source>
        <dbReference type="Proteomes" id="UP000295493"/>
    </source>
</evidence>
<evidence type="ECO:0000256" key="3">
    <source>
        <dbReference type="ARBA" id="ARBA00022777"/>
    </source>
</evidence>
<dbReference type="Gene3D" id="1.10.1070.20">
    <property type="match status" value="1"/>
</dbReference>
<dbReference type="OrthoDB" id="9805913at2"/>
<dbReference type="Pfam" id="PF07804">
    <property type="entry name" value="HipA_C"/>
    <property type="match status" value="1"/>
</dbReference>
<comment type="similarity">
    <text evidence="1">Belongs to the HipA Ser/Thr kinase family.</text>
</comment>
<dbReference type="Pfam" id="PF13657">
    <property type="entry name" value="Couple_hipA"/>
    <property type="match status" value="1"/>
</dbReference>
<dbReference type="InterPro" id="IPR012893">
    <property type="entry name" value="HipA-like_C"/>
</dbReference>
<dbReference type="GO" id="GO:0005829">
    <property type="term" value="C:cytosol"/>
    <property type="evidence" value="ECO:0007669"/>
    <property type="project" value="TreeGrafter"/>
</dbReference>
<evidence type="ECO:0000259" key="5">
    <source>
        <dbReference type="Pfam" id="PF13657"/>
    </source>
</evidence>
<dbReference type="PANTHER" id="PTHR37419">
    <property type="entry name" value="SERINE/THREONINE-PROTEIN KINASE TOXIN HIPA"/>
    <property type="match status" value="1"/>
</dbReference>
<evidence type="ECO:0000313" key="6">
    <source>
        <dbReference type="EMBL" id="TDN85302.1"/>
    </source>
</evidence>
<evidence type="ECO:0000256" key="1">
    <source>
        <dbReference type="ARBA" id="ARBA00010164"/>
    </source>
</evidence>
<comment type="caution">
    <text evidence="6">The sequence shown here is derived from an EMBL/GenBank/DDBJ whole genome shotgun (WGS) entry which is preliminary data.</text>
</comment>